<sequence length="128" mass="13911">MVRVDVCREDEDRSVGQFSLDDACHVDTVAGVVWRHPDVQYGEIRLGLPYLGERVMSIARSAHHLESGSNEQAAQAFSKQHLVLGDNHPGTGHALLLDRPTAVASYSTTLSAAMPIPGAGLRRRRPSV</sequence>
<evidence type="ECO:0000313" key="1">
    <source>
        <dbReference type="EMBL" id="BCI51202.1"/>
    </source>
</evidence>
<gene>
    <name evidence="1" type="ORF">NIIDNTM18_04800</name>
</gene>
<proteinExistence type="predicted"/>
<protein>
    <submittedName>
        <fullName evidence="1">Uncharacterized protein</fullName>
    </submittedName>
</protein>
<organism evidence="1 2">
    <name type="scientific">Mycolicibacterium litorale</name>
    <dbReference type="NCBI Taxonomy" id="758802"/>
    <lineage>
        <taxon>Bacteria</taxon>
        <taxon>Bacillati</taxon>
        <taxon>Actinomycetota</taxon>
        <taxon>Actinomycetes</taxon>
        <taxon>Mycobacteriales</taxon>
        <taxon>Mycobacteriaceae</taxon>
        <taxon>Mycolicibacterium</taxon>
    </lineage>
</organism>
<evidence type="ECO:0000313" key="2">
    <source>
        <dbReference type="Proteomes" id="UP000515734"/>
    </source>
</evidence>
<reference evidence="1 2" key="1">
    <citation type="submission" date="2020-07" db="EMBL/GenBank/DDBJ databases">
        <title>Complete genome sequence of Mycolicibacterium litorale like strain isolated from cardiac implantable electronic device infection.</title>
        <authorList>
            <person name="Fukano H."/>
            <person name="Miyama H."/>
            <person name="Hoshino Y."/>
        </authorList>
    </citation>
    <scope>NUCLEOTIDE SEQUENCE [LARGE SCALE GENOMIC DNA]</scope>
    <source>
        <strain evidence="1 2">NIIDNTM18</strain>
    </source>
</reference>
<dbReference type="Proteomes" id="UP000515734">
    <property type="component" value="Chromosome"/>
</dbReference>
<dbReference type="AlphaFoldDB" id="A0A6S6NZE4"/>
<dbReference type="EMBL" id="AP023287">
    <property type="protein sequence ID" value="BCI51202.1"/>
    <property type="molecule type" value="Genomic_DNA"/>
</dbReference>
<accession>A0A6S6NZE4</accession>
<name>A0A6S6NZE4_9MYCO</name>